<protein>
    <recommendedName>
        <fullName evidence="6">CDP-alcohol phosphatidyltransferase</fullName>
    </recommendedName>
</protein>
<feature type="transmembrane region" description="Helical" evidence="3">
    <location>
        <begin position="237"/>
        <end position="257"/>
    </location>
</feature>
<dbReference type="GO" id="GO:0016020">
    <property type="term" value="C:membrane"/>
    <property type="evidence" value="ECO:0007669"/>
    <property type="project" value="InterPro"/>
</dbReference>
<feature type="transmembrane region" description="Helical" evidence="3">
    <location>
        <begin position="269"/>
        <end position="295"/>
    </location>
</feature>
<organism evidence="4 5">
    <name type="scientific">Micromonospora sonchi</name>
    <dbReference type="NCBI Taxonomy" id="1763543"/>
    <lineage>
        <taxon>Bacteria</taxon>
        <taxon>Bacillati</taxon>
        <taxon>Actinomycetota</taxon>
        <taxon>Actinomycetes</taxon>
        <taxon>Micromonosporales</taxon>
        <taxon>Micromonosporaceae</taxon>
        <taxon>Micromonospora</taxon>
    </lineage>
</organism>
<dbReference type="GO" id="GO:0008654">
    <property type="term" value="P:phospholipid biosynthetic process"/>
    <property type="evidence" value="ECO:0007669"/>
    <property type="project" value="InterPro"/>
</dbReference>
<proteinExistence type="inferred from homology"/>
<keyword evidence="3" id="KW-0472">Membrane</keyword>
<feature type="transmembrane region" description="Helical" evidence="3">
    <location>
        <begin position="212"/>
        <end position="231"/>
    </location>
</feature>
<accession>A0A917X212</accession>
<keyword evidence="3" id="KW-1133">Transmembrane helix</keyword>
<name>A0A917X212_9ACTN</name>
<dbReference type="Gene3D" id="1.20.120.1760">
    <property type="match status" value="1"/>
</dbReference>
<keyword evidence="1 2" id="KW-0808">Transferase</keyword>
<dbReference type="PROSITE" id="PS00379">
    <property type="entry name" value="CDP_ALCOHOL_P_TRANSF"/>
    <property type="match status" value="1"/>
</dbReference>
<feature type="transmembrane region" description="Helical" evidence="3">
    <location>
        <begin position="158"/>
        <end position="176"/>
    </location>
</feature>
<keyword evidence="5" id="KW-1185">Reference proteome</keyword>
<sequence length="308" mass="32337">MRRSGTLARQVLLVRVGRRGVELHDGVDMLPEPRYADRPRRRYGLQRFHRAGIETIAPISPAVAATLTPPVADEPVATSVPLLPGARTPARRMKFALVNACTLASLMLGINAIFVAMHGNVRLAALFLIACVAFDGLDGALARKLGVASPFGAQMDSLADMCSFGIAAPVVVYASLAGEVPAAAAAVAAALVASCAAIRLARFNVSPSDGRFFSGVPTTMAAAVLALMVVIGVPVPGAVQIAGVALLAFTMVSSFPYAKLARLVKLPPWVWLAPVVGALIDVRLTFGLIVVGYLISGPVLWLRQRRTI</sequence>
<feature type="transmembrane region" description="Helical" evidence="3">
    <location>
        <begin position="95"/>
        <end position="117"/>
    </location>
</feature>
<dbReference type="EMBL" id="BMNB01000023">
    <property type="protein sequence ID" value="GGM54387.1"/>
    <property type="molecule type" value="Genomic_DNA"/>
</dbReference>
<keyword evidence="3" id="KW-0812">Transmembrane</keyword>
<evidence type="ECO:0000256" key="3">
    <source>
        <dbReference type="SAM" id="Phobius"/>
    </source>
</evidence>
<gene>
    <name evidence="4" type="ORF">GCM10011608_44230</name>
</gene>
<reference evidence="4" key="2">
    <citation type="submission" date="2020-09" db="EMBL/GenBank/DDBJ databases">
        <authorList>
            <person name="Sun Q."/>
            <person name="Zhou Y."/>
        </authorList>
    </citation>
    <scope>NUCLEOTIDE SEQUENCE</scope>
    <source>
        <strain evidence="4">CGMCC 4.7312</strain>
    </source>
</reference>
<dbReference type="Pfam" id="PF01066">
    <property type="entry name" value="CDP-OH_P_transf"/>
    <property type="match status" value="1"/>
</dbReference>
<evidence type="ECO:0000313" key="5">
    <source>
        <dbReference type="Proteomes" id="UP000608890"/>
    </source>
</evidence>
<dbReference type="AlphaFoldDB" id="A0A917X212"/>
<evidence type="ECO:0000256" key="2">
    <source>
        <dbReference type="RuleBase" id="RU003750"/>
    </source>
</evidence>
<dbReference type="Proteomes" id="UP000608890">
    <property type="component" value="Unassembled WGS sequence"/>
</dbReference>
<feature type="transmembrane region" description="Helical" evidence="3">
    <location>
        <begin position="182"/>
        <end position="200"/>
    </location>
</feature>
<evidence type="ECO:0000313" key="4">
    <source>
        <dbReference type="EMBL" id="GGM54387.1"/>
    </source>
</evidence>
<comment type="caution">
    <text evidence="4">The sequence shown here is derived from an EMBL/GenBank/DDBJ whole genome shotgun (WGS) entry which is preliminary data.</text>
</comment>
<dbReference type="RefSeq" id="WP_189047418.1">
    <property type="nucleotide sequence ID" value="NZ_BMNB01000023.1"/>
</dbReference>
<evidence type="ECO:0008006" key="6">
    <source>
        <dbReference type="Google" id="ProtNLM"/>
    </source>
</evidence>
<comment type="similarity">
    <text evidence="2">Belongs to the CDP-alcohol phosphatidyltransferase class-I family.</text>
</comment>
<evidence type="ECO:0000256" key="1">
    <source>
        <dbReference type="ARBA" id="ARBA00022679"/>
    </source>
</evidence>
<dbReference type="InterPro" id="IPR043130">
    <property type="entry name" value="CDP-OH_PTrfase_TM_dom"/>
</dbReference>
<dbReference type="GO" id="GO:0016780">
    <property type="term" value="F:phosphotransferase activity, for other substituted phosphate groups"/>
    <property type="evidence" value="ECO:0007669"/>
    <property type="project" value="InterPro"/>
</dbReference>
<dbReference type="InterPro" id="IPR000462">
    <property type="entry name" value="CDP-OH_P_trans"/>
</dbReference>
<reference evidence="4" key="1">
    <citation type="journal article" date="2014" name="Int. J. Syst. Evol. Microbiol.">
        <title>Complete genome sequence of Corynebacterium casei LMG S-19264T (=DSM 44701T), isolated from a smear-ripened cheese.</title>
        <authorList>
            <consortium name="US DOE Joint Genome Institute (JGI-PGF)"/>
            <person name="Walter F."/>
            <person name="Albersmeier A."/>
            <person name="Kalinowski J."/>
            <person name="Ruckert C."/>
        </authorList>
    </citation>
    <scope>NUCLEOTIDE SEQUENCE</scope>
    <source>
        <strain evidence="4">CGMCC 4.7312</strain>
    </source>
</reference>
<dbReference type="InterPro" id="IPR048254">
    <property type="entry name" value="CDP_ALCOHOL_P_TRANSF_CS"/>
</dbReference>